<name>I1VRM5_9CNID</name>
<evidence type="ECO:0000313" key="2">
    <source>
        <dbReference type="EMBL" id="AFI47691.1"/>
    </source>
</evidence>
<dbReference type="AlphaFoldDB" id="I1VRM5"/>
<proteinExistence type="evidence at transcript level"/>
<dbReference type="EMBL" id="JQ652458">
    <property type="protein sequence ID" value="AFI47691.1"/>
    <property type="molecule type" value="mRNA"/>
</dbReference>
<accession>I1VRM5</accession>
<feature type="signal peptide" evidence="1">
    <location>
        <begin position="1"/>
        <end position="20"/>
    </location>
</feature>
<feature type="chain" id="PRO_5003653607" evidence="1">
    <location>
        <begin position="21"/>
        <end position="155"/>
    </location>
</feature>
<reference evidence="2" key="1">
    <citation type="journal article" date="2012" name="J. Biol. Chem.">
        <title>Molecular Cloning and Characterization of First Organic Matrix Protein from Sclerites of Red Coral, Corallium rubrum.</title>
        <authorList>
            <person name="Debreuil J."/>
            <person name="Tambutte E."/>
            <person name="Zoccola D."/>
            <person name="Deleury E."/>
            <person name="Guigonis J.M."/>
            <person name="Samson M."/>
            <person name="Allemand D."/>
            <person name="Tambutte S."/>
        </authorList>
    </citation>
    <scope>NUCLEOTIDE SEQUENCE</scope>
</reference>
<evidence type="ECO:0000256" key="1">
    <source>
        <dbReference type="SAM" id="SignalP"/>
    </source>
</evidence>
<sequence>MKFFGAILVCLLLAIPYGSPQQQTVVMKHGFIRHRKVGQGVINPLSSEAVALFFNKKWNTFIELSKRMQRESSNFCRANFGVLNDWQKRQCSCISIFSFMNQGRDAMLVARTTFGEIWQNFNKFGPTEYCNTRPVQPISRQLDDLCYCMTGNPSV</sequence>
<protein>
    <submittedName>
        <fullName evidence="2">Scleritin</fullName>
    </submittedName>
</protein>
<organism evidence="2">
    <name type="scientific">Corallium rubrum</name>
    <dbReference type="NCBI Taxonomy" id="142104"/>
    <lineage>
        <taxon>Eukaryota</taxon>
        <taxon>Metazoa</taxon>
        <taxon>Cnidaria</taxon>
        <taxon>Anthozoa</taxon>
        <taxon>Octocorallia</taxon>
        <taxon>Scleralcyonacea</taxon>
        <taxon>Coralliidae</taxon>
        <taxon>Corallium</taxon>
    </lineage>
</organism>
<keyword evidence="1" id="KW-0732">Signal</keyword>